<feature type="region of interest" description="Disordered" evidence="10">
    <location>
        <begin position="83"/>
        <end position="118"/>
    </location>
</feature>
<evidence type="ECO:0000256" key="10">
    <source>
        <dbReference type="SAM" id="MobiDB-lite"/>
    </source>
</evidence>
<evidence type="ECO:0000313" key="11">
    <source>
        <dbReference type="EMBL" id="PCC82844.1"/>
    </source>
</evidence>
<evidence type="ECO:0000256" key="3">
    <source>
        <dbReference type="ARBA" id="ARBA00022448"/>
    </source>
</evidence>
<dbReference type="Proteomes" id="UP000218690">
    <property type="component" value="Unassembled WGS sequence"/>
</dbReference>
<keyword evidence="9" id="KW-0472">Membrane</keyword>
<evidence type="ECO:0000313" key="12">
    <source>
        <dbReference type="Proteomes" id="UP000218690"/>
    </source>
</evidence>
<dbReference type="Pfam" id="PF02699">
    <property type="entry name" value="YajC"/>
    <property type="match status" value="1"/>
</dbReference>
<keyword evidence="3" id="KW-0813">Transport</keyword>
<dbReference type="NCBIfam" id="TIGR00739">
    <property type="entry name" value="yajC"/>
    <property type="match status" value="1"/>
</dbReference>
<evidence type="ECO:0000256" key="5">
    <source>
        <dbReference type="ARBA" id="ARBA00022692"/>
    </source>
</evidence>
<proteinExistence type="inferred from homology"/>
<accession>A0A2A4AKC0</accession>
<dbReference type="GO" id="GO:0005886">
    <property type="term" value="C:plasma membrane"/>
    <property type="evidence" value="ECO:0007669"/>
    <property type="project" value="UniProtKB-SubCell"/>
</dbReference>
<evidence type="ECO:0000256" key="6">
    <source>
        <dbReference type="ARBA" id="ARBA00022927"/>
    </source>
</evidence>
<dbReference type="InterPro" id="IPR003849">
    <property type="entry name" value="Preprotein_translocase_YajC"/>
</dbReference>
<name>A0A2A4AKC0_9CORY</name>
<evidence type="ECO:0000256" key="2">
    <source>
        <dbReference type="ARBA" id="ARBA00006742"/>
    </source>
</evidence>
<dbReference type="PANTHER" id="PTHR33909">
    <property type="entry name" value="SEC TRANSLOCON ACCESSORY COMPLEX SUBUNIT YAJC"/>
    <property type="match status" value="1"/>
</dbReference>
<dbReference type="EMBL" id="NWBP01000022">
    <property type="protein sequence ID" value="PCC82844.1"/>
    <property type="molecule type" value="Genomic_DNA"/>
</dbReference>
<keyword evidence="7" id="KW-1133">Transmembrane helix</keyword>
<evidence type="ECO:0000256" key="9">
    <source>
        <dbReference type="ARBA" id="ARBA00023136"/>
    </source>
</evidence>
<keyword evidence="5" id="KW-0812">Transmembrane</keyword>
<dbReference type="SMART" id="SM01323">
    <property type="entry name" value="YajC"/>
    <property type="match status" value="1"/>
</dbReference>
<comment type="subcellular location">
    <subcellularLocation>
        <location evidence="1">Cell membrane</location>
        <topology evidence="1">Single-pass membrane protein</topology>
    </subcellularLocation>
</comment>
<organism evidence="11 12">
    <name type="scientific">Corynebacterium accolens</name>
    <dbReference type="NCBI Taxonomy" id="38284"/>
    <lineage>
        <taxon>Bacteria</taxon>
        <taxon>Bacillati</taxon>
        <taxon>Actinomycetota</taxon>
        <taxon>Actinomycetes</taxon>
        <taxon>Mycobacteriales</taxon>
        <taxon>Corynebacteriaceae</taxon>
        <taxon>Corynebacterium</taxon>
    </lineage>
</organism>
<protein>
    <submittedName>
        <fullName evidence="11">Preprotein translocase subunit YajC</fullName>
    </submittedName>
</protein>
<dbReference type="PRINTS" id="PR01853">
    <property type="entry name" value="YAJCTRNLCASE"/>
</dbReference>
<evidence type="ECO:0000256" key="4">
    <source>
        <dbReference type="ARBA" id="ARBA00022475"/>
    </source>
</evidence>
<comment type="similarity">
    <text evidence="2">Belongs to the YajC family.</text>
</comment>
<evidence type="ECO:0000256" key="7">
    <source>
        <dbReference type="ARBA" id="ARBA00022989"/>
    </source>
</evidence>
<evidence type="ECO:0000256" key="1">
    <source>
        <dbReference type="ARBA" id="ARBA00004162"/>
    </source>
</evidence>
<dbReference type="AlphaFoldDB" id="A0A2A4AKC0"/>
<dbReference type="GO" id="GO:0015031">
    <property type="term" value="P:protein transport"/>
    <property type="evidence" value="ECO:0007669"/>
    <property type="project" value="UniProtKB-KW"/>
</dbReference>
<evidence type="ECO:0000256" key="8">
    <source>
        <dbReference type="ARBA" id="ARBA00023010"/>
    </source>
</evidence>
<keyword evidence="4" id="KW-1003">Cell membrane</keyword>
<sequence length="118" mass="12964">MEYAFLLVIALLIILPSFMTMRKQKEHQNKLRNLQENLAPGQEVITAGGMHGTVVATTERDVQLQIAQDVVATFDKMAIVRTVETEQPGEAPDVDNARVADGTAEPVESVESAEDSQR</sequence>
<keyword evidence="8" id="KW-0811">Translocation</keyword>
<gene>
    <name evidence="11" type="primary">yajC</name>
    <name evidence="11" type="ORF">COM45_06645</name>
</gene>
<comment type="caution">
    <text evidence="11">The sequence shown here is derived from an EMBL/GenBank/DDBJ whole genome shotgun (WGS) entry which is preliminary data.</text>
</comment>
<dbReference type="PANTHER" id="PTHR33909:SF1">
    <property type="entry name" value="SEC TRANSLOCON ACCESSORY COMPLEX SUBUNIT YAJC"/>
    <property type="match status" value="1"/>
</dbReference>
<keyword evidence="6" id="KW-0653">Protein transport</keyword>
<reference evidence="11 12" key="1">
    <citation type="submission" date="2017-09" db="EMBL/GenBank/DDBJ databases">
        <title>Draft Genome Sequence of Corynebacterium accolens AH4003.</title>
        <authorList>
            <person name="Chen Y."/>
            <person name="Oosthuysen W.F."/>
            <person name="Kelley S."/>
            <person name="Horswill A."/>
        </authorList>
    </citation>
    <scope>NUCLEOTIDE SEQUENCE [LARGE SCALE GENOMIC DNA]</scope>
    <source>
        <strain evidence="11 12">AH4003</strain>
    </source>
</reference>